<feature type="region of interest" description="Disordered" evidence="7">
    <location>
        <begin position="160"/>
        <end position="213"/>
    </location>
</feature>
<organism evidence="9 10">
    <name type="scientific">Volvox africanus</name>
    <dbReference type="NCBI Taxonomy" id="51714"/>
    <lineage>
        <taxon>Eukaryota</taxon>
        <taxon>Viridiplantae</taxon>
        <taxon>Chlorophyta</taxon>
        <taxon>core chlorophytes</taxon>
        <taxon>Chlorophyceae</taxon>
        <taxon>CS clade</taxon>
        <taxon>Chlamydomonadales</taxon>
        <taxon>Volvocaceae</taxon>
        <taxon>Volvox</taxon>
    </lineage>
</organism>
<keyword evidence="10" id="KW-1185">Reference proteome</keyword>
<evidence type="ECO:0000313" key="10">
    <source>
        <dbReference type="Proteomes" id="UP001165090"/>
    </source>
</evidence>
<evidence type="ECO:0000256" key="6">
    <source>
        <dbReference type="ARBA" id="ARBA00023242"/>
    </source>
</evidence>
<feature type="domain" description="RWP-RK" evidence="8">
    <location>
        <begin position="35"/>
        <end position="115"/>
    </location>
</feature>
<comment type="caution">
    <text evidence="9">The sequence shown here is derived from an EMBL/GenBank/DDBJ whole genome shotgun (WGS) entry which is preliminary data.</text>
</comment>
<evidence type="ECO:0000256" key="2">
    <source>
        <dbReference type="ARBA" id="ARBA00023015"/>
    </source>
</evidence>
<feature type="compositionally biased region" description="Gly residues" evidence="7">
    <location>
        <begin position="199"/>
        <end position="213"/>
    </location>
</feature>
<accession>A0ABQ5RY49</accession>
<keyword evidence="4" id="KW-0238">DNA-binding</keyword>
<dbReference type="InterPro" id="IPR003035">
    <property type="entry name" value="RWP-RK_dom"/>
</dbReference>
<protein>
    <recommendedName>
        <fullName evidence="8">RWP-RK domain-containing protein</fullName>
    </recommendedName>
</protein>
<feature type="non-terminal residue" evidence="9">
    <location>
        <position position="213"/>
    </location>
</feature>
<keyword evidence="6" id="KW-0539">Nucleus</keyword>
<proteinExistence type="predicted"/>
<reference evidence="9 10" key="1">
    <citation type="journal article" date="2023" name="IScience">
        <title>Expanded male sex-determining region conserved during the evolution of homothallism in the green alga Volvox.</title>
        <authorList>
            <person name="Yamamoto K."/>
            <person name="Matsuzaki R."/>
            <person name="Mahakham W."/>
            <person name="Heman W."/>
            <person name="Sekimoto H."/>
            <person name="Kawachi M."/>
            <person name="Minakuchi Y."/>
            <person name="Toyoda A."/>
            <person name="Nozaki H."/>
        </authorList>
    </citation>
    <scope>NUCLEOTIDE SEQUENCE [LARGE SCALE GENOMIC DNA]</scope>
    <source>
        <strain evidence="9 10">NIES-4468</strain>
    </source>
</reference>
<evidence type="ECO:0000259" key="8">
    <source>
        <dbReference type="PROSITE" id="PS51519"/>
    </source>
</evidence>
<evidence type="ECO:0000256" key="5">
    <source>
        <dbReference type="ARBA" id="ARBA00023163"/>
    </source>
</evidence>
<evidence type="ECO:0000256" key="3">
    <source>
        <dbReference type="ARBA" id="ARBA00023054"/>
    </source>
</evidence>
<dbReference type="EMBL" id="BSDZ01000013">
    <property type="protein sequence ID" value="GLI62532.1"/>
    <property type="molecule type" value="Genomic_DNA"/>
</dbReference>
<evidence type="ECO:0000256" key="4">
    <source>
        <dbReference type="ARBA" id="ARBA00023125"/>
    </source>
</evidence>
<evidence type="ECO:0000256" key="1">
    <source>
        <dbReference type="ARBA" id="ARBA00004049"/>
    </source>
</evidence>
<keyword evidence="5" id="KW-0804">Transcription</keyword>
<dbReference type="PANTHER" id="PTHR46373">
    <property type="entry name" value="PROTEIN RKD4"/>
    <property type="match status" value="1"/>
</dbReference>
<dbReference type="InterPro" id="IPR044607">
    <property type="entry name" value="RKD-like"/>
</dbReference>
<name>A0ABQ5RY49_9CHLO</name>
<feature type="compositionally biased region" description="Low complexity" evidence="7">
    <location>
        <begin position="28"/>
        <end position="41"/>
    </location>
</feature>
<sequence length="213" mass="22993">MVKSRKSADVEKRFAARKKGGDDDSNSFDDGLAGSESGEEAAAMAPDLSMDSLRKVFHMPCVDAAAALGVAHSKLKRRCHKLKIARWPQRKLASLVFLRDALPNDPRLSASQREAIISKIDAEYGRVMLDPNHPLDKELEQLRKSNYKLNYNRKLRCAAKSGKRAGSPGDTETAPSAGRCGSWQGASDLTAAAMEARVRGGGPRWDADGNGGG</sequence>
<dbReference type="PROSITE" id="PS51519">
    <property type="entry name" value="RWP_RK"/>
    <property type="match status" value="1"/>
</dbReference>
<dbReference type="PANTHER" id="PTHR46373:SF2">
    <property type="entry name" value="RWP-RK DOMAIN-CONTAINING PROTEIN"/>
    <property type="match status" value="1"/>
</dbReference>
<evidence type="ECO:0000256" key="7">
    <source>
        <dbReference type="SAM" id="MobiDB-lite"/>
    </source>
</evidence>
<dbReference type="Pfam" id="PF02042">
    <property type="entry name" value="RWP-RK"/>
    <property type="match status" value="1"/>
</dbReference>
<dbReference type="Proteomes" id="UP001165090">
    <property type="component" value="Unassembled WGS sequence"/>
</dbReference>
<keyword evidence="2" id="KW-0805">Transcription regulation</keyword>
<keyword evidence="3" id="KW-0175">Coiled coil</keyword>
<gene>
    <name evidence="9" type="ORF">VaNZ11_005191</name>
</gene>
<comment type="function">
    <text evidence="1">Putative transcription factor.</text>
</comment>
<feature type="region of interest" description="Disordered" evidence="7">
    <location>
        <begin position="1"/>
        <end position="41"/>
    </location>
</feature>
<feature type="compositionally biased region" description="Basic and acidic residues" evidence="7">
    <location>
        <begin position="1"/>
        <end position="22"/>
    </location>
</feature>
<evidence type="ECO:0000313" key="9">
    <source>
        <dbReference type="EMBL" id="GLI62532.1"/>
    </source>
</evidence>